<evidence type="ECO:0000256" key="4">
    <source>
        <dbReference type="ARBA" id="ARBA00022968"/>
    </source>
</evidence>
<dbReference type="EMBL" id="ML769566">
    <property type="protein sequence ID" value="KAE9393693.1"/>
    <property type="molecule type" value="Genomic_DNA"/>
</dbReference>
<feature type="compositionally biased region" description="Basic and acidic residues" evidence="9">
    <location>
        <begin position="84"/>
        <end position="99"/>
    </location>
</feature>
<proteinExistence type="inferred from homology"/>
<evidence type="ECO:0000256" key="8">
    <source>
        <dbReference type="ARBA" id="ARBA00023316"/>
    </source>
</evidence>
<evidence type="ECO:0000256" key="7">
    <source>
        <dbReference type="ARBA" id="ARBA00023180"/>
    </source>
</evidence>
<gene>
    <name evidence="12" type="ORF">BT96DRAFT_887085</name>
</gene>
<dbReference type="InterPro" id="IPR005629">
    <property type="entry name" value="Skn1/Kre6/Sbg1"/>
</dbReference>
<keyword evidence="7" id="KW-0325">Glycoprotein</keyword>
<keyword evidence="6 10" id="KW-0472">Membrane</keyword>
<evidence type="ECO:0000256" key="9">
    <source>
        <dbReference type="SAM" id="MobiDB-lite"/>
    </source>
</evidence>
<feature type="domain" description="GH16" evidence="11">
    <location>
        <begin position="172"/>
        <end position="546"/>
    </location>
</feature>
<dbReference type="FunFam" id="2.60.120.200:FF:000259">
    <property type="entry name" value="Chromosome 9, whole genome shotgun sequence"/>
    <property type="match status" value="1"/>
</dbReference>
<dbReference type="OrthoDB" id="412647at2759"/>
<keyword evidence="3 10" id="KW-0812">Transmembrane</keyword>
<dbReference type="PROSITE" id="PS51762">
    <property type="entry name" value="GH16_2"/>
    <property type="match status" value="1"/>
</dbReference>
<evidence type="ECO:0000259" key="11">
    <source>
        <dbReference type="PROSITE" id="PS51762"/>
    </source>
</evidence>
<dbReference type="Proteomes" id="UP000799118">
    <property type="component" value="Unassembled WGS sequence"/>
</dbReference>
<evidence type="ECO:0000313" key="12">
    <source>
        <dbReference type="EMBL" id="KAE9393693.1"/>
    </source>
</evidence>
<evidence type="ECO:0000256" key="1">
    <source>
        <dbReference type="ARBA" id="ARBA00004606"/>
    </source>
</evidence>
<dbReference type="InterPro" id="IPR013320">
    <property type="entry name" value="ConA-like_dom_sf"/>
</dbReference>
<comment type="subcellular location">
    <subcellularLocation>
        <location evidence="1">Membrane</location>
        <topology evidence="1">Single-pass type II membrane protein</topology>
    </subcellularLocation>
</comment>
<feature type="transmembrane region" description="Helical" evidence="10">
    <location>
        <begin position="113"/>
        <end position="133"/>
    </location>
</feature>
<dbReference type="PANTHER" id="PTHR31361">
    <property type="entry name" value="BETA-GLUCAN SYNTHESIS-ASSOCIATED PROTEIN KRE6-RELATED"/>
    <property type="match status" value="1"/>
</dbReference>
<keyword evidence="4" id="KW-0735">Signal-anchor</keyword>
<dbReference type="Pfam" id="PF03935">
    <property type="entry name" value="SKN1_KRE6_Sbg1"/>
    <property type="match status" value="1"/>
</dbReference>
<keyword evidence="13" id="KW-1185">Reference proteome</keyword>
<name>A0A6A4H7G2_9AGAR</name>
<reference evidence="12" key="1">
    <citation type="journal article" date="2019" name="Environ. Microbiol.">
        <title>Fungal ecological strategies reflected in gene transcription - a case study of two litter decomposers.</title>
        <authorList>
            <person name="Barbi F."/>
            <person name="Kohler A."/>
            <person name="Barry K."/>
            <person name="Baskaran P."/>
            <person name="Daum C."/>
            <person name="Fauchery L."/>
            <person name="Ihrmark K."/>
            <person name="Kuo A."/>
            <person name="LaButti K."/>
            <person name="Lipzen A."/>
            <person name="Morin E."/>
            <person name="Grigoriev I.V."/>
            <person name="Henrissat B."/>
            <person name="Lindahl B."/>
            <person name="Martin F."/>
        </authorList>
    </citation>
    <scope>NUCLEOTIDE SEQUENCE</scope>
    <source>
        <strain evidence="12">JB14</strain>
    </source>
</reference>
<evidence type="ECO:0000256" key="2">
    <source>
        <dbReference type="ARBA" id="ARBA00010962"/>
    </source>
</evidence>
<dbReference type="GO" id="GO:0005789">
    <property type="term" value="C:endoplasmic reticulum membrane"/>
    <property type="evidence" value="ECO:0007669"/>
    <property type="project" value="TreeGrafter"/>
</dbReference>
<evidence type="ECO:0000256" key="5">
    <source>
        <dbReference type="ARBA" id="ARBA00022989"/>
    </source>
</evidence>
<dbReference type="GO" id="GO:0005886">
    <property type="term" value="C:plasma membrane"/>
    <property type="evidence" value="ECO:0007669"/>
    <property type="project" value="TreeGrafter"/>
</dbReference>
<feature type="region of interest" description="Disordered" evidence="9">
    <location>
        <begin position="75"/>
        <end position="99"/>
    </location>
</feature>
<comment type="similarity">
    <text evidence="2">Belongs to the SKN1/KRE6 family.</text>
</comment>
<evidence type="ECO:0000313" key="13">
    <source>
        <dbReference type="Proteomes" id="UP000799118"/>
    </source>
</evidence>
<keyword evidence="5 10" id="KW-1133">Transmembrane helix</keyword>
<keyword evidence="8" id="KW-0961">Cell wall biogenesis/degradation</keyword>
<dbReference type="GO" id="GO:0031505">
    <property type="term" value="P:fungal-type cell wall organization"/>
    <property type="evidence" value="ECO:0007669"/>
    <property type="project" value="TreeGrafter"/>
</dbReference>
<accession>A0A6A4H7G2</accession>
<dbReference type="AlphaFoldDB" id="A0A6A4H7G2"/>
<dbReference type="GO" id="GO:0015926">
    <property type="term" value="F:glucosidase activity"/>
    <property type="evidence" value="ECO:0007669"/>
    <property type="project" value="TreeGrafter"/>
</dbReference>
<evidence type="ECO:0000256" key="6">
    <source>
        <dbReference type="ARBA" id="ARBA00023136"/>
    </source>
</evidence>
<protein>
    <submittedName>
        <fullName evidence="12">Concanavalin A-like lectin/glucanase</fullName>
    </submittedName>
</protein>
<dbReference type="Gene3D" id="2.60.120.200">
    <property type="match status" value="2"/>
</dbReference>
<dbReference type="GO" id="GO:0006078">
    <property type="term" value="P:(1-&gt;6)-beta-D-glucan biosynthetic process"/>
    <property type="evidence" value="ECO:0007669"/>
    <property type="project" value="TreeGrafter"/>
</dbReference>
<evidence type="ECO:0000256" key="3">
    <source>
        <dbReference type="ARBA" id="ARBA00022692"/>
    </source>
</evidence>
<evidence type="ECO:0000256" key="10">
    <source>
        <dbReference type="SAM" id="Phobius"/>
    </source>
</evidence>
<sequence>MQPLLIPGARKNRYTADSSTVSLLSQSHSVAGDNPYPSNNNNLHGHGLGVHSFNNHTISDKYSLSADPATWGSNLYPNVPEPDDALHSPDARKGKYREHSSGSMLTRRGMANLGCLALLLAALLTLFIGFPILKFIKNGGFSGPTALNVRVNGTGQIPKMSFGIIDPDTPQEAYTTTSYGDGSEWKLVFSDEFNTEGRSFYPGDDPYWEAVNLNYWETSDLEWYDPSAITTTNGSLVITFSKYESHNLSYQGGMMSTWNKFCFTGGYFEASVMLPGINNVAGMWPAVWTLGNLGRAGYGATLDGLWPYTYDSCDVGTAPNQTINGKPEAATVDGDSSADFALSYLSGQRLSRCTCPGESHPGPIHSQDGSYVGRSAPEIDMFEAQVTGETGQVSQSAQWYPFNDKYIWLNTSANLIIPDPSISALNSYIGGDTQQASSVVTSINQDCYELSESPCYNTYGFEYVPGFDDAYITWIANGKQSWTLNVAGMGADNVTEIAARPIPQEPMYLIINLGMSESFSTIDFDHLTFPNHLRVDYVRVYQDPNNINIGCDPEDFPTADYINTYIDAYTNPNYTTWVDDFKQPWPKNKLLDSC</sequence>
<dbReference type="SUPFAM" id="SSF49899">
    <property type="entry name" value="Concanavalin A-like lectins/glucanases"/>
    <property type="match status" value="1"/>
</dbReference>
<dbReference type="PANTHER" id="PTHR31361:SF1">
    <property type="entry name" value="BETA-GLUCAN SYNTHESIS-ASSOCIATED PROTEIN KRE6-RELATED"/>
    <property type="match status" value="1"/>
</dbReference>
<organism evidence="12 13">
    <name type="scientific">Gymnopus androsaceus JB14</name>
    <dbReference type="NCBI Taxonomy" id="1447944"/>
    <lineage>
        <taxon>Eukaryota</taxon>
        <taxon>Fungi</taxon>
        <taxon>Dikarya</taxon>
        <taxon>Basidiomycota</taxon>
        <taxon>Agaricomycotina</taxon>
        <taxon>Agaricomycetes</taxon>
        <taxon>Agaricomycetidae</taxon>
        <taxon>Agaricales</taxon>
        <taxon>Marasmiineae</taxon>
        <taxon>Omphalotaceae</taxon>
        <taxon>Gymnopus</taxon>
    </lineage>
</organism>
<dbReference type="InterPro" id="IPR000757">
    <property type="entry name" value="Beta-glucanase-like"/>
</dbReference>